<feature type="signal peptide" evidence="1">
    <location>
        <begin position="1"/>
        <end position="24"/>
    </location>
</feature>
<evidence type="ECO:0008006" key="4">
    <source>
        <dbReference type="Google" id="ProtNLM"/>
    </source>
</evidence>
<keyword evidence="1" id="KW-0732">Signal</keyword>
<evidence type="ECO:0000313" key="3">
    <source>
        <dbReference type="Proteomes" id="UP000702209"/>
    </source>
</evidence>
<feature type="chain" id="PRO_5047288970" description="YtkA-like domain-containing protein" evidence="1">
    <location>
        <begin position="25"/>
        <end position="119"/>
    </location>
</feature>
<proteinExistence type="predicted"/>
<protein>
    <recommendedName>
        <fullName evidence="4">YtkA-like domain-containing protein</fullName>
    </recommendedName>
</protein>
<reference evidence="2 3" key="1">
    <citation type="submission" date="2020-10" db="EMBL/GenBank/DDBJ databases">
        <title>Identification of Nocardia species via Next-generation sequencing and recognition of intraspecies genetic diversity.</title>
        <authorList>
            <person name="Li P."/>
            <person name="Li P."/>
            <person name="Lu B."/>
        </authorList>
    </citation>
    <scope>NUCLEOTIDE SEQUENCE [LARGE SCALE GENOMIC DNA]</scope>
    <source>
        <strain evidence="2 3">BJ06-0157</strain>
    </source>
</reference>
<organism evidence="2 3">
    <name type="scientific">Nocardia amamiensis</name>
    <dbReference type="NCBI Taxonomy" id="404578"/>
    <lineage>
        <taxon>Bacteria</taxon>
        <taxon>Bacillati</taxon>
        <taxon>Actinomycetota</taxon>
        <taxon>Actinomycetes</taxon>
        <taxon>Mycobacteriales</taxon>
        <taxon>Nocardiaceae</taxon>
        <taxon>Nocardia</taxon>
    </lineage>
</organism>
<comment type="caution">
    <text evidence="2">The sequence shown here is derived from an EMBL/GenBank/DDBJ whole genome shotgun (WGS) entry which is preliminary data.</text>
</comment>
<name>A0ABS0CZF3_9NOCA</name>
<keyword evidence="3" id="KW-1185">Reference proteome</keyword>
<dbReference type="EMBL" id="JADLQX010000035">
    <property type="protein sequence ID" value="MBF6301975.1"/>
    <property type="molecule type" value="Genomic_DNA"/>
</dbReference>
<evidence type="ECO:0000256" key="1">
    <source>
        <dbReference type="SAM" id="SignalP"/>
    </source>
</evidence>
<accession>A0ABS0CZF3</accession>
<dbReference type="PROSITE" id="PS51257">
    <property type="entry name" value="PROKAR_LIPOPROTEIN"/>
    <property type="match status" value="1"/>
</dbReference>
<gene>
    <name evidence="2" type="ORF">IU459_31170</name>
</gene>
<sequence>MKSVGTCLILVGALFAAVSCGSGAGSTVQAAGSRYVVSILVVDPIEVRVDSGEAQAVTLAAAMPGMGHAMPSVATVQVEAGRFVAVENVLTMDGEWELSINLSGDRGTEIITVGVPVRR</sequence>
<dbReference type="RefSeq" id="WP_195133180.1">
    <property type="nucleotide sequence ID" value="NZ_JADLQX010000035.1"/>
</dbReference>
<dbReference type="Proteomes" id="UP000702209">
    <property type="component" value="Unassembled WGS sequence"/>
</dbReference>
<evidence type="ECO:0000313" key="2">
    <source>
        <dbReference type="EMBL" id="MBF6301975.1"/>
    </source>
</evidence>